<dbReference type="AlphaFoldDB" id="A0A9Q3DUY8"/>
<dbReference type="Proteomes" id="UP000765509">
    <property type="component" value="Unassembled WGS sequence"/>
</dbReference>
<comment type="caution">
    <text evidence="1">The sequence shown here is derived from an EMBL/GenBank/DDBJ whole genome shotgun (WGS) entry which is preliminary data.</text>
</comment>
<keyword evidence="2" id="KW-1185">Reference proteome</keyword>
<evidence type="ECO:0000313" key="1">
    <source>
        <dbReference type="EMBL" id="MBW0509794.1"/>
    </source>
</evidence>
<sequence>MKLHQIISDNNRKTELWKGKKIQEEMYRTELINLIQGFQNEVRNSTRCNTSKINEIEQLLNTLPRISTPLNQSEGMRNSNQEVLDVENSKLKNSFSTSFHNLEPLMGQARLKEVQKLKEWPHFSGEGEYDHMELIRCIDMIKEEFELTDRLLTAIFNTLFTKSAHRCYVKLRQAHGHQSCTWWKTQIINKWANNAWRFKVKTEFEYAKLNAYKDRALPWFYQQKDRLA</sequence>
<dbReference type="EMBL" id="AVOT02021162">
    <property type="protein sequence ID" value="MBW0509794.1"/>
    <property type="molecule type" value="Genomic_DNA"/>
</dbReference>
<proteinExistence type="predicted"/>
<accession>A0A9Q3DUY8</accession>
<name>A0A9Q3DUY8_9BASI</name>
<protein>
    <submittedName>
        <fullName evidence="1">Uncharacterized protein</fullName>
    </submittedName>
</protein>
<reference evidence="1" key="1">
    <citation type="submission" date="2021-03" db="EMBL/GenBank/DDBJ databases">
        <title>Draft genome sequence of rust myrtle Austropuccinia psidii MF-1, a brazilian biotype.</title>
        <authorList>
            <person name="Quecine M.C."/>
            <person name="Pachon D.M.R."/>
            <person name="Bonatelli M.L."/>
            <person name="Correr F.H."/>
            <person name="Franceschini L.M."/>
            <person name="Leite T.F."/>
            <person name="Margarido G.R.A."/>
            <person name="Almeida C.A."/>
            <person name="Ferrarezi J.A."/>
            <person name="Labate C.A."/>
        </authorList>
    </citation>
    <scope>NUCLEOTIDE SEQUENCE</scope>
    <source>
        <strain evidence="1">MF-1</strain>
    </source>
</reference>
<evidence type="ECO:0000313" key="2">
    <source>
        <dbReference type="Proteomes" id="UP000765509"/>
    </source>
</evidence>
<gene>
    <name evidence="1" type="ORF">O181_049509</name>
</gene>
<organism evidence="1 2">
    <name type="scientific">Austropuccinia psidii MF-1</name>
    <dbReference type="NCBI Taxonomy" id="1389203"/>
    <lineage>
        <taxon>Eukaryota</taxon>
        <taxon>Fungi</taxon>
        <taxon>Dikarya</taxon>
        <taxon>Basidiomycota</taxon>
        <taxon>Pucciniomycotina</taxon>
        <taxon>Pucciniomycetes</taxon>
        <taxon>Pucciniales</taxon>
        <taxon>Sphaerophragmiaceae</taxon>
        <taxon>Austropuccinia</taxon>
    </lineage>
</organism>